<accession>A0A6I6AEA5</accession>
<organism evidence="2 3">
    <name type="scientific">Gimesia benthica</name>
    <dbReference type="NCBI Taxonomy" id="2608982"/>
    <lineage>
        <taxon>Bacteria</taxon>
        <taxon>Pseudomonadati</taxon>
        <taxon>Planctomycetota</taxon>
        <taxon>Planctomycetia</taxon>
        <taxon>Planctomycetales</taxon>
        <taxon>Planctomycetaceae</taxon>
        <taxon>Gimesia</taxon>
    </lineage>
</organism>
<dbReference type="RefSeq" id="WP_155364786.1">
    <property type="nucleotide sequence ID" value="NZ_CP043930.1"/>
</dbReference>
<keyword evidence="1" id="KW-0472">Membrane</keyword>
<dbReference type="AlphaFoldDB" id="A0A6I6AEA5"/>
<evidence type="ECO:0000313" key="3">
    <source>
        <dbReference type="Proteomes" id="UP000427281"/>
    </source>
</evidence>
<dbReference type="Proteomes" id="UP000427281">
    <property type="component" value="Chromosome"/>
</dbReference>
<protein>
    <submittedName>
        <fullName evidence="2">Uncharacterized protein</fullName>
    </submittedName>
</protein>
<keyword evidence="3" id="KW-1185">Reference proteome</keyword>
<name>A0A6I6AEA5_9PLAN</name>
<dbReference type="KEGG" id="gim:F1728_14905"/>
<evidence type="ECO:0000256" key="1">
    <source>
        <dbReference type="SAM" id="Phobius"/>
    </source>
</evidence>
<feature type="transmembrane region" description="Helical" evidence="1">
    <location>
        <begin position="12"/>
        <end position="30"/>
    </location>
</feature>
<feature type="transmembrane region" description="Helical" evidence="1">
    <location>
        <begin position="36"/>
        <end position="59"/>
    </location>
</feature>
<dbReference type="EMBL" id="CP043930">
    <property type="protein sequence ID" value="QGQ23890.1"/>
    <property type="molecule type" value="Genomic_DNA"/>
</dbReference>
<keyword evidence="1" id="KW-0812">Transmembrane</keyword>
<keyword evidence="1" id="KW-1133">Transmembrane helix</keyword>
<proteinExistence type="predicted"/>
<sequence>MADLKSRQLIYLKGFLFLMILLFAAGLILFETRSWQIAALLLLIVWSSARLYYFMFYVIEKYVDPEYKFAGIGSFLQYLLRKNQK</sequence>
<reference evidence="2 3" key="1">
    <citation type="submission" date="2019-09" db="EMBL/GenBank/DDBJ databases">
        <title>Gimesia benthica sp. nov., a novel bacterium isolated from deep-sea water of the Northwest Indian Ocean.</title>
        <authorList>
            <person name="Dai X."/>
        </authorList>
    </citation>
    <scope>NUCLEOTIDE SEQUENCE [LARGE SCALE GENOMIC DNA]</scope>
    <source>
        <strain evidence="2 3">E7</strain>
    </source>
</reference>
<gene>
    <name evidence="2" type="ORF">F1728_14905</name>
</gene>
<evidence type="ECO:0000313" key="2">
    <source>
        <dbReference type="EMBL" id="QGQ23890.1"/>
    </source>
</evidence>